<name>A0A8X7TU31_BRACI</name>
<organism evidence="2 3">
    <name type="scientific">Brassica carinata</name>
    <name type="common">Ethiopian mustard</name>
    <name type="synonym">Abyssinian cabbage</name>
    <dbReference type="NCBI Taxonomy" id="52824"/>
    <lineage>
        <taxon>Eukaryota</taxon>
        <taxon>Viridiplantae</taxon>
        <taxon>Streptophyta</taxon>
        <taxon>Embryophyta</taxon>
        <taxon>Tracheophyta</taxon>
        <taxon>Spermatophyta</taxon>
        <taxon>Magnoliopsida</taxon>
        <taxon>eudicotyledons</taxon>
        <taxon>Gunneridae</taxon>
        <taxon>Pentapetalae</taxon>
        <taxon>rosids</taxon>
        <taxon>malvids</taxon>
        <taxon>Brassicales</taxon>
        <taxon>Brassicaceae</taxon>
        <taxon>Brassiceae</taxon>
        <taxon>Brassica</taxon>
    </lineage>
</organism>
<accession>A0A8X7TU31</accession>
<dbReference type="Proteomes" id="UP000886595">
    <property type="component" value="Unassembled WGS sequence"/>
</dbReference>
<dbReference type="AlphaFoldDB" id="A0A8X7TU31"/>
<feature type="region of interest" description="Disordered" evidence="1">
    <location>
        <begin position="1"/>
        <end position="36"/>
    </location>
</feature>
<comment type="caution">
    <text evidence="2">The sequence shown here is derived from an EMBL/GenBank/DDBJ whole genome shotgun (WGS) entry which is preliminary data.</text>
</comment>
<evidence type="ECO:0000313" key="3">
    <source>
        <dbReference type="Proteomes" id="UP000886595"/>
    </source>
</evidence>
<sequence>MYGRVGDKVSEVRGAATKGLGERKASDSTEVASRKSMVDAIEREFEGTSIHSSL</sequence>
<dbReference type="EMBL" id="JAAMPC010000016">
    <property type="protein sequence ID" value="KAG2254372.1"/>
    <property type="molecule type" value="Genomic_DNA"/>
</dbReference>
<keyword evidence="3" id="KW-1185">Reference proteome</keyword>
<reference evidence="2 3" key="1">
    <citation type="submission" date="2020-02" db="EMBL/GenBank/DDBJ databases">
        <authorList>
            <person name="Ma Q."/>
            <person name="Huang Y."/>
            <person name="Song X."/>
            <person name="Pei D."/>
        </authorList>
    </citation>
    <scope>NUCLEOTIDE SEQUENCE [LARGE SCALE GENOMIC DNA]</scope>
    <source>
        <strain evidence="2">Sxm20200214</strain>
        <tissue evidence="2">Leaf</tissue>
    </source>
</reference>
<proteinExistence type="predicted"/>
<evidence type="ECO:0000256" key="1">
    <source>
        <dbReference type="SAM" id="MobiDB-lite"/>
    </source>
</evidence>
<feature type="compositionally biased region" description="Basic and acidic residues" evidence="1">
    <location>
        <begin position="20"/>
        <end position="36"/>
    </location>
</feature>
<protein>
    <submittedName>
        <fullName evidence="2">Uncharacterized protein</fullName>
    </submittedName>
</protein>
<gene>
    <name evidence="2" type="ORF">Bca52824_084508</name>
</gene>
<evidence type="ECO:0000313" key="2">
    <source>
        <dbReference type="EMBL" id="KAG2254372.1"/>
    </source>
</evidence>
<feature type="compositionally biased region" description="Basic and acidic residues" evidence="1">
    <location>
        <begin position="1"/>
        <end position="11"/>
    </location>
</feature>